<keyword evidence="2" id="KW-1185">Reference proteome</keyword>
<sequence length="160" mass="19154">MRLEDRVLRWKMFSEVCSRFASEAFYDYPLLMALQINEMETELEEIMNKFFRDNLVLKGEKYQARRGSFYFDDENATEGYENDYLAFQVIYADKREYLSEKEELLKGLKEDSEETEDAEIYAFITTLMEYTLTALLFKGREGEPDCVKNKKCYLSLKYKK</sequence>
<reference evidence="1 2" key="1">
    <citation type="submission" date="2020-02" db="EMBL/GenBank/DDBJ databases">
        <title>Comparative genome analysis reveals the metabolism and evolution of the thermophilic archaeal genus Metallosphaera.</title>
        <authorList>
            <person name="Jiang C."/>
        </authorList>
    </citation>
    <scope>NUCLEOTIDE SEQUENCE [LARGE SCALE GENOMIC DNA]</scope>
    <source>
        <strain evidence="1 2">Ric-A</strain>
    </source>
</reference>
<accession>A0A6N0NZW4</accession>
<protein>
    <submittedName>
        <fullName evidence="1">Uncharacterized protein</fullName>
    </submittedName>
</protein>
<gene>
    <name evidence="1" type="ORF">GWK48_09610</name>
</gene>
<dbReference type="AlphaFoldDB" id="A0A6N0NZW4"/>
<dbReference type="Proteomes" id="UP000509301">
    <property type="component" value="Chromosome"/>
</dbReference>
<organism evidence="1 2">
    <name type="scientific">Metallosphaera tengchongensis</name>
    <dbReference type="NCBI Taxonomy" id="1532350"/>
    <lineage>
        <taxon>Archaea</taxon>
        <taxon>Thermoproteota</taxon>
        <taxon>Thermoprotei</taxon>
        <taxon>Sulfolobales</taxon>
        <taxon>Sulfolobaceae</taxon>
        <taxon>Metallosphaera</taxon>
    </lineage>
</organism>
<dbReference type="OrthoDB" id="33468at2157"/>
<dbReference type="KEGG" id="mten:GWK48_09610"/>
<dbReference type="EMBL" id="CP049074">
    <property type="protein sequence ID" value="QKR00600.1"/>
    <property type="molecule type" value="Genomic_DNA"/>
</dbReference>
<name>A0A6N0NZW4_9CREN</name>
<evidence type="ECO:0000313" key="1">
    <source>
        <dbReference type="EMBL" id="QKR00600.1"/>
    </source>
</evidence>
<evidence type="ECO:0000313" key="2">
    <source>
        <dbReference type="Proteomes" id="UP000509301"/>
    </source>
</evidence>
<proteinExistence type="predicted"/>